<dbReference type="Proteomes" id="UP000800035">
    <property type="component" value="Unassembled WGS sequence"/>
</dbReference>
<evidence type="ECO:0000313" key="1">
    <source>
        <dbReference type="EMBL" id="KAF1949716.1"/>
    </source>
</evidence>
<name>A0A6A5TFZ2_9PLEO</name>
<dbReference type="AlphaFoldDB" id="A0A6A5TFZ2"/>
<organism evidence="1 2">
    <name type="scientific">Byssothecium circinans</name>
    <dbReference type="NCBI Taxonomy" id="147558"/>
    <lineage>
        <taxon>Eukaryota</taxon>
        <taxon>Fungi</taxon>
        <taxon>Dikarya</taxon>
        <taxon>Ascomycota</taxon>
        <taxon>Pezizomycotina</taxon>
        <taxon>Dothideomycetes</taxon>
        <taxon>Pleosporomycetidae</taxon>
        <taxon>Pleosporales</taxon>
        <taxon>Massarineae</taxon>
        <taxon>Massarinaceae</taxon>
        <taxon>Byssothecium</taxon>
    </lineage>
</organism>
<keyword evidence="2" id="KW-1185">Reference proteome</keyword>
<accession>A0A6A5TFZ2</accession>
<dbReference type="OrthoDB" id="3801151at2759"/>
<dbReference type="EMBL" id="ML977033">
    <property type="protein sequence ID" value="KAF1949716.1"/>
    <property type="molecule type" value="Genomic_DNA"/>
</dbReference>
<proteinExistence type="predicted"/>
<evidence type="ECO:0000313" key="2">
    <source>
        <dbReference type="Proteomes" id="UP000800035"/>
    </source>
</evidence>
<sequence length="381" mass="43875">MTDISTPKGYYIYRRRLSRVLSDEDRIRLPVHHPNCFPDRRNLPDDEWKAQEVQIQNANSVVHRTPSELILCVADYLKAADLLSFRASCRFVRDSMSKIGNKVDEILREESHDSIDEVSARYQLDQYRYLATAELSDRNKSSTFEKVVEAKAEQLCSYCLDLHPISFFTLEELVKSPFDRVCVGSIAGTRIHPYEGYDVSFRTLYEAQLSDLQYLEWVNQDSSSAILAEVHLVRQNKTSARMRWDMEDAGLVKLSNSYYNLNINHDPTAAPLEQRNKSAIMICLAMRQNDHIICPHLRTSDPEALETLNFFKAFHDWTNAHMRLEEDPLCPYVLGMGVCCVHGCGATYQARGTNHGVDFHVERLMELTTVSDEMWVVKVRP</sequence>
<gene>
    <name evidence="1" type="ORF">CC80DRAFT_497284</name>
</gene>
<protein>
    <recommendedName>
        <fullName evidence="3">F-box domain-containing protein</fullName>
    </recommendedName>
</protein>
<reference evidence="1" key="1">
    <citation type="journal article" date="2020" name="Stud. Mycol.">
        <title>101 Dothideomycetes genomes: a test case for predicting lifestyles and emergence of pathogens.</title>
        <authorList>
            <person name="Haridas S."/>
            <person name="Albert R."/>
            <person name="Binder M."/>
            <person name="Bloem J."/>
            <person name="Labutti K."/>
            <person name="Salamov A."/>
            <person name="Andreopoulos B."/>
            <person name="Baker S."/>
            <person name="Barry K."/>
            <person name="Bills G."/>
            <person name="Bluhm B."/>
            <person name="Cannon C."/>
            <person name="Castanera R."/>
            <person name="Culley D."/>
            <person name="Daum C."/>
            <person name="Ezra D."/>
            <person name="Gonzalez J."/>
            <person name="Henrissat B."/>
            <person name="Kuo A."/>
            <person name="Liang C."/>
            <person name="Lipzen A."/>
            <person name="Lutzoni F."/>
            <person name="Magnuson J."/>
            <person name="Mondo S."/>
            <person name="Nolan M."/>
            <person name="Ohm R."/>
            <person name="Pangilinan J."/>
            <person name="Park H.-J."/>
            <person name="Ramirez L."/>
            <person name="Alfaro M."/>
            <person name="Sun H."/>
            <person name="Tritt A."/>
            <person name="Yoshinaga Y."/>
            <person name="Zwiers L.-H."/>
            <person name="Turgeon B."/>
            <person name="Goodwin S."/>
            <person name="Spatafora J."/>
            <person name="Crous P."/>
            <person name="Grigoriev I."/>
        </authorList>
    </citation>
    <scope>NUCLEOTIDE SEQUENCE</scope>
    <source>
        <strain evidence="1">CBS 675.92</strain>
    </source>
</reference>
<evidence type="ECO:0008006" key="3">
    <source>
        <dbReference type="Google" id="ProtNLM"/>
    </source>
</evidence>